<evidence type="ECO:0000313" key="1">
    <source>
        <dbReference type="EMBL" id="SET07235.1"/>
    </source>
</evidence>
<reference evidence="2" key="1">
    <citation type="submission" date="2016-10" db="EMBL/GenBank/DDBJ databases">
        <authorList>
            <person name="Varghese N."/>
            <person name="Submissions S."/>
        </authorList>
    </citation>
    <scope>NUCLEOTIDE SEQUENCE [LARGE SCALE GENOMIC DNA]</scope>
    <source>
        <strain evidence="2">DSM 44209</strain>
    </source>
</reference>
<gene>
    <name evidence="1" type="ORF">SAMN04488546_1330</name>
</gene>
<name>A0A1I0BJY1_9ACTN</name>
<proteinExistence type="predicted"/>
<dbReference type="AlphaFoldDB" id="A0A1I0BJY1"/>
<sequence>MRENRLPPVRNAAQCPEARVQQLHLIAAARVAAVRPATPQQVSDIVRVTVDDEVDTRTFRAIVTDISDDVLR</sequence>
<accession>A0A1I0BJY1</accession>
<dbReference type="Proteomes" id="UP000198507">
    <property type="component" value="Unassembled WGS sequence"/>
</dbReference>
<protein>
    <submittedName>
        <fullName evidence="1">Uncharacterized protein</fullName>
    </submittedName>
</protein>
<evidence type="ECO:0000313" key="2">
    <source>
        <dbReference type="Proteomes" id="UP000198507"/>
    </source>
</evidence>
<dbReference type="RefSeq" id="WP_091440887.1">
    <property type="nucleotide sequence ID" value="NZ_FOIE01000002.1"/>
</dbReference>
<dbReference type="EMBL" id="FOIE01000002">
    <property type="protein sequence ID" value="SET07235.1"/>
    <property type="molecule type" value="Genomic_DNA"/>
</dbReference>
<organism evidence="1 2">
    <name type="scientific">Geodermatophilus poikilotrophus</name>
    <dbReference type="NCBI Taxonomy" id="1333667"/>
    <lineage>
        <taxon>Bacteria</taxon>
        <taxon>Bacillati</taxon>
        <taxon>Actinomycetota</taxon>
        <taxon>Actinomycetes</taxon>
        <taxon>Geodermatophilales</taxon>
        <taxon>Geodermatophilaceae</taxon>
        <taxon>Geodermatophilus</taxon>
    </lineage>
</organism>
<keyword evidence="2" id="KW-1185">Reference proteome</keyword>